<dbReference type="Pfam" id="PF00078">
    <property type="entry name" value="RVT_1"/>
    <property type="match status" value="1"/>
</dbReference>
<dbReference type="SUPFAM" id="SSF56219">
    <property type="entry name" value="DNase I-like"/>
    <property type="match status" value="1"/>
</dbReference>
<dbReference type="InterPro" id="IPR000477">
    <property type="entry name" value="RT_dom"/>
</dbReference>
<dbReference type="GO" id="GO:0003824">
    <property type="term" value="F:catalytic activity"/>
    <property type="evidence" value="ECO:0007669"/>
    <property type="project" value="InterPro"/>
</dbReference>
<proteinExistence type="predicted"/>
<reference evidence="2 3" key="1">
    <citation type="submission" date="2023-03" db="EMBL/GenBank/DDBJ databases">
        <title>Genome insight into feeding habits of ladybird beetles.</title>
        <authorList>
            <person name="Li H.-S."/>
            <person name="Huang Y.-H."/>
            <person name="Pang H."/>
        </authorList>
    </citation>
    <scope>NUCLEOTIDE SEQUENCE [LARGE SCALE GENOMIC DNA]</scope>
    <source>
        <strain evidence="2">SYSU_2023b</strain>
        <tissue evidence="2">Whole body</tissue>
    </source>
</reference>
<dbReference type="CDD" id="cd01650">
    <property type="entry name" value="RT_nLTR_like"/>
    <property type="match status" value="1"/>
</dbReference>
<dbReference type="InterPro" id="IPR036691">
    <property type="entry name" value="Endo/exonu/phosph_ase_sf"/>
</dbReference>
<feature type="domain" description="Reverse transcriptase" evidence="1">
    <location>
        <begin position="398"/>
        <end position="672"/>
    </location>
</feature>
<dbReference type="InterPro" id="IPR005135">
    <property type="entry name" value="Endo/exonuclease/phosphatase"/>
</dbReference>
<dbReference type="InterPro" id="IPR043502">
    <property type="entry name" value="DNA/RNA_pol_sf"/>
</dbReference>
<dbReference type="AlphaFoldDB" id="A0AAW1U5T5"/>
<accession>A0AAW1U5T5</accession>
<protein>
    <recommendedName>
        <fullName evidence="1">Reverse transcriptase domain-containing protein</fullName>
    </recommendedName>
</protein>
<dbReference type="PANTHER" id="PTHR19446">
    <property type="entry name" value="REVERSE TRANSCRIPTASES"/>
    <property type="match status" value="1"/>
</dbReference>
<dbReference type="EMBL" id="JARQZJ010000046">
    <property type="protein sequence ID" value="KAK9878329.1"/>
    <property type="molecule type" value="Genomic_DNA"/>
</dbReference>
<dbReference type="GO" id="GO:0071897">
    <property type="term" value="P:DNA biosynthetic process"/>
    <property type="evidence" value="ECO:0007669"/>
    <property type="project" value="UniProtKB-ARBA"/>
</dbReference>
<dbReference type="Gene3D" id="3.60.10.10">
    <property type="entry name" value="Endonuclease/exonuclease/phosphatase"/>
    <property type="match status" value="1"/>
</dbReference>
<keyword evidence="3" id="KW-1185">Reference proteome</keyword>
<sequence length="672" mass="77268">MYSSPTSFKNKKVTVFSYYHPPGQDPLPADFLRYIAHIPYSILLGDFNARHTQFGDVHTNVNGRILSDCLIELNLWRCYNNKPTFINHNGISIPDHIILTPDLINHFDDQCFIGQTVTSDHLPLLIHSDLSSPPDPLPETITFRNIKNADWELFRDSISRSLPINPPLQNIEDLSHAIERFSGTITEAFQTAAPERTINLNRPPLPPFIVNLIKEKRRIYRHFLRTRDAAIKTEYNRLSATIRRETNRFMEEKWAETTAKLDFRDGKKFWRQFRILTNSNRTQASHLKIGNTYVTAPLEKANIFKNHLQNIFQIPQNANFDDILFHDLENNFENIKNYEINFEMNGDGILNAPISAEIVAEAISAGRNTAPGDDGINRAILRQIPPECHEYLGKIFNRCMELCYFPREWKEATTILIPKPHKDLSHPDNYRPISLLNVVGKVFEKIICRRLSDFVDHNNIIPDFQHGFRPFHSTIDPLLRLHTDITRALNSGECVLATFLDIKRAFDQVWHAGLVRKLQDIQLPNHFVKLIASYLSDRTIKIKVNKSFSDPFTPSAGIPQGSILAPLLYIIYTYDIPHSRNRRSKVSLFADDTATWATARTSALCNRIAQSQLDEIGAWARKWRLTPNPGKPNQFYFTIPIIQLLATFPKVPLVLDFGVNNSNFKTKSPTWV</sequence>
<evidence type="ECO:0000259" key="1">
    <source>
        <dbReference type="PROSITE" id="PS50878"/>
    </source>
</evidence>
<name>A0AAW1U5T5_9CUCU</name>
<evidence type="ECO:0000313" key="2">
    <source>
        <dbReference type="EMBL" id="KAK9878329.1"/>
    </source>
</evidence>
<dbReference type="Pfam" id="PF14529">
    <property type="entry name" value="Exo_endo_phos_2"/>
    <property type="match status" value="1"/>
</dbReference>
<gene>
    <name evidence="2" type="ORF">WA026_021344</name>
</gene>
<comment type="caution">
    <text evidence="2">The sequence shown here is derived from an EMBL/GenBank/DDBJ whole genome shotgun (WGS) entry which is preliminary data.</text>
</comment>
<dbReference type="PROSITE" id="PS50878">
    <property type="entry name" value="RT_POL"/>
    <property type="match status" value="1"/>
</dbReference>
<dbReference type="SUPFAM" id="SSF56672">
    <property type="entry name" value="DNA/RNA polymerases"/>
    <property type="match status" value="1"/>
</dbReference>
<organism evidence="2 3">
    <name type="scientific">Henosepilachna vigintioctopunctata</name>
    <dbReference type="NCBI Taxonomy" id="420089"/>
    <lineage>
        <taxon>Eukaryota</taxon>
        <taxon>Metazoa</taxon>
        <taxon>Ecdysozoa</taxon>
        <taxon>Arthropoda</taxon>
        <taxon>Hexapoda</taxon>
        <taxon>Insecta</taxon>
        <taxon>Pterygota</taxon>
        <taxon>Neoptera</taxon>
        <taxon>Endopterygota</taxon>
        <taxon>Coleoptera</taxon>
        <taxon>Polyphaga</taxon>
        <taxon>Cucujiformia</taxon>
        <taxon>Coccinelloidea</taxon>
        <taxon>Coccinellidae</taxon>
        <taxon>Epilachninae</taxon>
        <taxon>Epilachnini</taxon>
        <taxon>Henosepilachna</taxon>
    </lineage>
</organism>
<evidence type="ECO:0000313" key="3">
    <source>
        <dbReference type="Proteomes" id="UP001431783"/>
    </source>
</evidence>
<dbReference type="Proteomes" id="UP001431783">
    <property type="component" value="Unassembled WGS sequence"/>
</dbReference>